<evidence type="ECO:0000313" key="2">
    <source>
        <dbReference type="Proteomes" id="UP000824533"/>
    </source>
</evidence>
<dbReference type="EMBL" id="CM034403">
    <property type="protein sequence ID" value="KAJ0174913.1"/>
    <property type="molecule type" value="Genomic_DNA"/>
</dbReference>
<dbReference type="Proteomes" id="UP000824533">
    <property type="component" value="Linkage Group LG17"/>
</dbReference>
<proteinExistence type="predicted"/>
<gene>
    <name evidence="1" type="ORF">K1T71_010021</name>
</gene>
<keyword evidence="2" id="KW-1185">Reference proteome</keyword>
<reference evidence="1 2" key="1">
    <citation type="journal article" date="2021" name="Front. Genet.">
        <title>Chromosome-Level Genome Assembly Reveals Significant Gene Expansion in the Toll and IMD Signaling Pathways of Dendrolimus kikuchii.</title>
        <authorList>
            <person name="Zhou J."/>
            <person name="Wu P."/>
            <person name="Xiong Z."/>
            <person name="Liu N."/>
            <person name="Zhao N."/>
            <person name="Ji M."/>
            <person name="Qiu Y."/>
            <person name="Yang B."/>
        </authorList>
    </citation>
    <scope>NUCLEOTIDE SEQUENCE [LARGE SCALE GENOMIC DNA]</scope>
    <source>
        <strain evidence="1">Ann1</strain>
    </source>
</reference>
<protein>
    <submittedName>
        <fullName evidence="1">Uncharacterized protein</fullName>
    </submittedName>
</protein>
<sequence length="220" mass="24731">MDRKPHIVGSNNWISNVTKSEEQEIWRESGDSSTRYMELLSAKRKQKRAEAGYVTPPSDIISPGRTEVIKDRAKEVVRTSLTPTSPVTSRQHQDDQSTMFGIRLGYYAWYRQTTSGSTNNEVGTSGKLTVVPLPPGLIPVVGPDTVRRERIRNQINRDWSPVTDDVEETVAESPPAKEEARLESTMHGQRFGYRAWSRKVLPGSRIAFTVGHHKLGKGDE</sequence>
<comment type="caution">
    <text evidence="1">The sequence shown here is derived from an EMBL/GenBank/DDBJ whole genome shotgun (WGS) entry which is preliminary data.</text>
</comment>
<organism evidence="1 2">
    <name type="scientific">Dendrolimus kikuchii</name>
    <dbReference type="NCBI Taxonomy" id="765133"/>
    <lineage>
        <taxon>Eukaryota</taxon>
        <taxon>Metazoa</taxon>
        <taxon>Ecdysozoa</taxon>
        <taxon>Arthropoda</taxon>
        <taxon>Hexapoda</taxon>
        <taxon>Insecta</taxon>
        <taxon>Pterygota</taxon>
        <taxon>Neoptera</taxon>
        <taxon>Endopterygota</taxon>
        <taxon>Lepidoptera</taxon>
        <taxon>Glossata</taxon>
        <taxon>Ditrysia</taxon>
        <taxon>Bombycoidea</taxon>
        <taxon>Lasiocampidae</taxon>
        <taxon>Dendrolimus</taxon>
    </lineage>
</organism>
<accession>A0ACC1CTN0</accession>
<name>A0ACC1CTN0_9NEOP</name>
<evidence type="ECO:0000313" key="1">
    <source>
        <dbReference type="EMBL" id="KAJ0174913.1"/>
    </source>
</evidence>